<reference evidence="2" key="2">
    <citation type="journal article" date="2020" name="BMC">
        <title>Leishmania infection induces a limited differential gene expression in the sand fly midgut.</title>
        <authorList>
            <person name="Coutinho-Abreu I.V."/>
            <person name="Serafim T.D."/>
            <person name="Meneses C."/>
            <person name="Kamhawi S."/>
            <person name="Oliveira F."/>
            <person name="Valenzuela J.G."/>
        </authorList>
    </citation>
    <scope>NUCLEOTIDE SEQUENCE</scope>
    <source>
        <strain evidence="2">Jacobina</strain>
        <tissue evidence="2">Midgut</tissue>
    </source>
</reference>
<sequence>MERFLDEFVQGIYVCVKQNVKLGSMIIAFENRIEAGNFDGLSAEQIASIRNRPLSFYSIMRQLDILGDTGTATDMLDKLNELKEKLKVVQENFRGIMREIAGQDIMRQLDILGDTGTATDMLDKLNELKEKLKVVQENFRGIMREIAGQEYWDSFEDDEQVRTIMSRMPAHFAN</sequence>
<reference evidence="4" key="1">
    <citation type="submission" date="2012-05" db="EMBL/GenBank/DDBJ databases">
        <title>Whole Genome Assembly of Lutzomyia longipalpis.</title>
        <authorList>
            <person name="Richards S."/>
            <person name="Qu C."/>
            <person name="Dillon R."/>
            <person name="Worley K."/>
            <person name="Scherer S."/>
            <person name="Batterton M."/>
            <person name="Taylor A."/>
            <person name="Hawes A."/>
            <person name="Hernandez B."/>
            <person name="Kovar C."/>
            <person name="Mandapat C."/>
            <person name="Pham C."/>
            <person name="Qu C."/>
            <person name="Jing C."/>
            <person name="Bess C."/>
            <person name="Bandaranaike D."/>
            <person name="Ngo D."/>
            <person name="Ongeri F."/>
            <person name="Arias F."/>
            <person name="Lara F."/>
            <person name="Weissenberger G."/>
            <person name="Kamau G."/>
            <person name="Han H."/>
            <person name="Shen H."/>
            <person name="Dinh H."/>
            <person name="Khalil I."/>
            <person name="Jones J."/>
            <person name="Shafer J."/>
            <person name="Jayaseelan J."/>
            <person name="Quiroz J."/>
            <person name="Blankenburg K."/>
            <person name="Nguyen L."/>
            <person name="Jackson L."/>
            <person name="Francisco L."/>
            <person name="Tang L.-Y."/>
            <person name="Pu L.-L."/>
            <person name="Perales L."/>
            <person name="Lorensuhewa L."/>
            <person name="Munidasa M."/>
            <person name="Coyle M."/>
            <person name="Taylor M."/>
            <person name="Puazo M."/>
            <person name="Firestine M."/>
            <person name="Scheel M."/>
            <person name="Javaid M."/>
            <person name="Wang M."/>
            <person name="Li M."/>
            <person name="Tabassum N."/>
            <person name="Saada N."/>
            <person name="Osuji N."/>
            <person name="Aqrawi P."/>
            <person name="Fu Q."/>
            <person name="Thornton R."/>
            <person name="Raj R."/>
            <person name="Goodspeed R."/>
            <person name="Mata R."/>
            <person name="Najjar R."/>
            <person name="Gubbala S."/>
            <person name="Lee S."/>
            <person name="Denson S."/>
            <person name="Patil S."/>
            <person name="Macmil S."/>
            <person name="Qi S."/>
            <person name="Matskevitch T."/>
            <person name="Palculict T."/>
            <person name="Mathew T."/>
            <person name="Vee V."/>
            <person name="Velamala V."/>
            <person name="Korchina V."/>
            <person name="Cai W."/>
            <person name="Liu W."/>
            <person name="Dai W."/>
            <person name="Zou X."/>
            <person name="Zhu Y."/>
            <person name="Zhang Y."/>
            <person name="Wu Y.-Q."/>
            <person name="Xin Y."/>
            <person name="Nazarath L."/>
            <person name="Kovar C."/>
            <person name="Han Y."/>
            <person name="Muzny D."/>
            <person name="Gibbs R."/>
        </authorList>
    </citation>
    <scope>NUCLEOTIDE SEQUENCE [LARGE SCALE GENOMIC DNA]</scope>
    <source>
        <strain evidence="4">Jacobina</strain>
    </source>
</reference>
<dbReference type="EMBL" id="AJWK01011501">
    <property type="status" value="NOT_ANNOTATED_CDS"/>
    <property type="molecule type" value="Genomic_DNA"/>
</dbReference>
<keyword evidence="1" id="KW-0175">Coiled coil</keyword>
<evidence type="ECO:0000256" key="1">
    <source>
        <dbReference type="SAM" id="Coils"/>
    </source>
</evidence>
<reference evidence="3" key="3">
    <citation type="submission" date="2020-05" db="UniProtKB">
        <authorList>
            <consortium name="EnsemblMetazoa"/>
        </authorList>
    </citation>
    <scope>IDENTIFICATION</scope>
    <source>
        <strain evidence="3">Jacobina</strain>
    </source>
</reference>
<dbReference type="EMBL" id="AJWK01011500">
    <property type="status" value="NOT_ANNOTATED_CDS"/>
    <property type="molecule type" value="Genomic_DNA"/>
</dbReference>
<organism evidence="3 4">
    <name type="scientific">Lutzomyia longipalpis</name>
    <name type="common">Sand fly</name>
    <dbReference type="NCBI Taxonomy" id="7200"/>
    <lineage>
        <taxon>Eukaryota</taxon>
        <taxon>Metazoa</taxon>
        <taxon>Ecdysozoa</taxon>
        <taxon>Arthropoda</taxon>
        <taxon>Hexapoda</taxon>
        <taxon>Insecta</taxon>
        <taxon>Pterygota</taxon>
        <taxon>Neoptera</taxon>
        <taxon>Endopterygota</taxon>
        <taxon>Diptera</taxon>
        <taxon>Nematocera</taxon>
        <taxon>Psychodoidea</taxon>
        <taxon>Psychodidae</taxon>
        <taxon>Lutzomyia</taxon>
        <taxon>Lutzomyia</taxon>
    </lineage>
</organism>
<accession>A0A1B0CGP0</accession>
<dbReference type="Proteomes" id="UP000092461">
    <property type="component" value="Unassembled WGS sequence"/>
</dbReference>
<feature type="coiled-coil region" evidence="1">
    <location>
        <begin position="72"/>
        <end position="145"/>
    </location>
</feature>
<dbReference type="VEuPathDB" id="VectorBase:LLOJ003603"/>
<evidence type="ECO:0000313" key="2">
    <source>
        <dbReference type="EMBL" id="MBC1178893.1"/>
    </source>
</evidence>
<keyword evidence="4" id="KW-1185">Reference proteome</keyword>
<name>A0A1B0CGP0_LUTLO</name>
<dbReference type="VEuPathDB" id="VectorBase:LLONM1_002496"/>
<evidence type="ECO:0000313" key="3">
    <source>
        <dbReference type="EnsemblMetazoa" id="LLOJ003603-PA"/>
    </source>
</evidence>
<protein>
    <submittedName>
        <fullName evidence="2 3">Uncharacterized protein</fullName>
    </submittedName>
</protein>
<evidence type="ECO:0000313" key="4">
    <source>
        <dbReference type="Proteomes" id="UP000092461"/>
    </source>
</evidence>
<dbReference type="AlphaFoldDB" id="A0A1B0CGP0"/>
<proteinExistence type="predicted"/>
<dbReference type="EMBL" id="GITU01010190">
    <property type="protein sequence ID" value="MBC1178893.1"/>
    <property type="molecule type" value="Transcribed_RNA"/>
</dbReference>
<dbReference type="EnsemblMetazoa" id="LLOJ003603-RA">
    <property type="protein sequence ID" value="LLOJ003603-PA"/>
    <property type="gene ID" value="LLOJ003603"/>
</dbReference>